<evidence type="ECO:0000259" key="1">
    <source>
        <dbReference type="Pfam" id="PF01208"/>
    </source>
</evidence>
<comment type="caution">
    <text evidence="2">The sequence shown here is derived from an EMBL/GenBank/DDBJ whole genome shotgun (WGS) entry which is preliminary data.</text>
</comment>
<feature type="domain" description="Uroporphyrinogen decarboxylase (URO-D)" evidence="1">
    <location>
        <begin position="9"/>
        <end position="339"/>
    </location>
</feature>
<accession>A0A1F4UG02</accession>
<dbReference type="EMBL" id="MEUM01000004">
    <property type="protein sequence ID" value="OGC43864.1"/>
    <property type="molecule type" value="Genomic_DNA"/>
</dbReference>
<dbReference type="InterPro" id="IPR038071">
    <property type="entry name" value="UROD/MetE-like_sf"/>
</dbReference>
<proteinExistence type="predicted"/>
<dbReference type="Gene3D" id="3.20.20.210">
    <property type="match status" value="1"/>
</dbReference>
<sequence>MKKDILTPRERFGMLVIDEIPDRCMVLPLITSHAATIAGISLREYCTNGIAMAKAQLNAIENYGHDAVSIFSEVGIIAEAMGSIFDYPEHDLPIIREPVLRAKPIEVITIPDPLKNGRLPVYLDAIAYAYRSVGDRIPILAYVPAPFTTGMMLSDPDRFLKQTLRQPQTVNDILHIALEATIEFCYSIIDAGGLPIIVDPLASSSVISPTIFKQFALPFEKTLIEFLHRYDLDIILHICGDTSPILALLPETTADLISIDQVNIQDCMNMLGKTQRIVGNFDTSKLAYSSEADIISGTKTMVETAKHTPKGYIAATGCEVPIQASPDNVRVFIETAKEHGWYWD</sequence>
<dbReference type="InterPro" id="IPR052024">
    <property type="entry name" value="Methanogen_methyltrans"/>
</dbReference>
<dbReference type="InterPro" id="IPR000257">
    <property type="entry name" value="Uroporphyrinogen_deCOase"/>
</dbReference>
<gene>
    <name evidence="2" type="ORF">A2Y85_06655</name>
</gene>
<dbReference type="SUPFAM" id="SSF51726">
    <property type="entry name" value="UROD/MetE-like"/>
    <property type="match status" value="1"/>
</dbReference>
<protein>
    <recommendedName>
        <fullName evidence="1">Uroporphyrinogen decarboxylase (URO-D) domain-containing protein</fullName>
    </recommendedName>
</protein>
<dbReference type="AlphaFoldDB" id="A0A1F4UG02"/>
<reference evidence="2 3" key="1">
    <citation type="journal article" date="2016" name="Nat. Commun.">
        <title>Thousands of microbial genomes shed light on interconnected biogeochemical processes in an aquifer system.</title>
        <authorList>
            <person name="Anantharaman K."/>
            <person name="Brown C.T."/>
            <person name="Hug L.A."/>
            <person name="Sharon I."/>
            <person name="Castelle C.J."/>
            <person name="Probst A.J."/>
            <person name="Thomas B.C."/>
            <person name="Singh A."/>
            <person name="Wilkins M.J."/>
            <person name="Karaoz U."/>
            <person name="Brodie E.L."/>
            <person name="Williams K.H."/>
            <person name="Hubbard S.S."/>
            <person name="Banfield J.F."/>
        </authorList>
    </citation>
    <scope>NUCLEOTIDE SEQUENCE [LARGE SCALE GENOMIC DNA]</scope>
</reference>
<dbReference type="CDD" id="cd03465">
    <property type="entry name" value="URO-D_like"/>
    <property type="match status" value="1"/>
</dbReference>
<dbReference type="Proteomes" id="UP000177025">
    <property type="component" value="Unassembled WGS sequence"/>
</dbReference>
<dbReference type="GO" id="GO:0006779">
    <property type="term" value="P:porphyrin-containing compound biosynthetic process"/>
    <property type="evidence" value="ECO:0007669"/>
    <property type="project" value="InterPro"/>
</dbReference>
<evidence type="ECO:0000313" key="2">
    <source>
        <dbReference type="EMBL" id="OGC43864.1"/>
    </source>
</evidence>
<organism evidence="2 3">
    <name type="scientific">candidate division WOR-3 bacterium RBG_13_43_14</name>
    <dbReference type="NCBI Taxonomy" id="1802590"/>
    <lineage>
        <taxon>Bacteria</taxon>
        <taxon>Bacteria division WOR-3</taxon>
    </lineage>
</organism>
<dbReference type="PANTHER" id="PTHR47099:SF1">
    <property type="entry name" value="METHYLCOBAMIDE:COM METHYLTRANSFERASE MTBA"/>
    <property type="match status" value="1"/>
</dbReference>
<dbReference type="GO" id="GO:0004853">
    <property type="term" value="F:uroporphyrinogen decarboxylase activity"/>
    <property type="evidence" value="ECO:0007669"/>
    <property type="project" value="InterPro"/>
</dbReference>
<name>A0A1F4UG02_UNCW3</name>
<dbReference type="PANTHER" id="PTHR47099">
    <property type="entry name" value="METHYLCOBAMIDE:COM METHYLTRANSFERASE MTBA"/>
    <property type="match status" value="1"/>
</dbReference>
<dbReference type="Pfam" id="PF01208">
    <property type="entry name" value="URO-D"/>
    <property type="match status" value="1"/>
</dbReference>
<evidence type="ECO:0000313" key="3">
    <source>
        <dbReference type="Proteomes" id="UP000177025"/>
    </source>
</evidence>